<organism evidence="2 3">
    <name type="scientific">Pristionchus pacificus</name>
    <name type="common">Parasitic nematode worm</name>
    <dbReference type="NCBI Taxonomy" id="54126"/>
    <lineage>
        <taxon>Eukaryota</taxon>
        <taxon>Metazoa</taxon>
        <taxon>Ecdysozoa</taxon>
        <taxon>Nematoda</taxon>
        <taxon>Chromadorea</taxon>
        <taxon>Rhabditida</taxon>
        <taxon>Rhabditina</taxon>
        <taxon>Diplogasteromorpha</taxon>
        <taxon>Diplogasteroidea</taxon>
        <taxon>Neodiplogasteridae</taxon>
        <taxon>Pristionchus</taxon>
    </lineage>
</organism>
<protein>
    <submittedName>
        <fullName evidence="2">Mif-2</fullName>
    </submittedName>
</protein>
<reference evidence="2" key="2">
    <citation type="submission" date="2022-06" db="UniProtKB">
        <authorList>
            <consortium name="EnsemblMetazoa"/>
        </authorList>
    </citation>
    <scope>IDENTIFICATION</scope>
    <source>
        <strain evidence="2">PS312</strain>
    </source>
</reference>
<dbReference type="GO" id="GO:0005125">
    <property type="term" value="F:cytokine activity"/>
    <property type="evidence" value="ECO:0000318"/>
    <property type="project" value="GO_Central"/>
</dbReference>
<dbReference type="Proteomes" id="UP000005239">
    <property type="component" value="Unassembled WGS sequence"/>
</dbReference>
<reference evidence="3" key="1">
    <citation type="journal article" date="2008" name="Nat. Genet.">
        <title>The Pristionchus pacificus genome provides a unique perspective on nematode lifestyle and parasitism.</title>
        <authorList>
            <person name="Dieterich C."/>
            <person name="Clifton S.W."/>
            <person name="Schuster L.N."/>
            <person name="Chinwalla A."/>
            <person name="Delehaunty K."/>
            <person name="Dinkelacker I."/>
            <person name="Fulton L."/>
            <person name="Fulton R."/>
            <person name="Godfrey J."/>
            <person name="Minx P."/>
            <person name="Mitreva M."/>
            <person name="Roeseler W."/>
            <person name="Tian H."/>
            <person name="Witte H."/>
            <person name="Yang S.P."/>
            <person name="Wilson R.K."/>
            <person name="Sommer R.J."/>
        </authorList>
    </citation>
    <scope>NUCLEOTIDE SEQUENCE [LARGE SCALE GENOMIC DNA]</scope>
    <source>
        <strain evidence="3">PS312</strain>
    </source>
</reference>
<dbReference type="OrthoDB" id="255819at2759"/>
<dbReference type="InterPro" id="IPR014347">
    <property type="entry name" value="Tautomerase/MIF_sf"/>
</dbReference>
<sequence length="137" mass="15223">MLRRLLSTSSKTAMPMVRVATTVDKTKIADDFEVKLTDILAESMGKPRERIMIEIDAGRRIIHGATPGPVCHIVIKSIGCVGEQLNIQHTKRVTDFINRLWGIPKDKIILEFYDLAPHQVGFNGTTVADAVAKREGK</sequence>
<name>A0A2A6CG61_PRIPA</name>
<dbReference type="PANTHER" id="PTHR11954:SF37">
    <property type="entry name" value="MIF-LIKE PROTEIN MIF-2"/>
    <property type="match status" value="1"/>
</dbReference>
<evidence type="ECO:0000313" key="3">
    <source>
        <dbReference type="Proteomes" id="UP000005239"/>
    </source>
</evidence>
<dbReference type="GO" id="GO:0050178">
    <property type="term" value="F:phenylpyruvate tautomerase activity"/>
    <property type="evidence" value="ECO:0000318"/>
    <property type="project" value="GO_Central"/>
</dbReference>
<dbReference type="Pfam" id="PF01187">
    <property type="entry name" value="MIF"/>
    <property type="match status" value="1"/>
</dbReference>
<proteinExistence type="inferred from homology"/>
<evidence type="ECO:0000313" key="2">
    <source>
        <dbReference type="EnsemblMetazoa" id="PPA29250.1"/>
    </source>
</evidence>
<dbReference type="PANTHER" id="PTHR11954">
    <property type="entry name" value="D-DOPACHROME DECARBOXYLASE"/>
    <property type="match status" value="1"/>
</dbReference>
<accession>A0A2A6CG61</accession>
<keyword evidence="3" id="KW-1185">Reference proteome</keyword>
<dbReference type="GO" id="GO:0005615">
    <property type="term" value="C:extracellular space"/>
    <property type="evidence" value="ECO:0000318"/>
    <property type="project" value="GO_Central"/>
</dbReference>
<dbReference type="SUPFAM" id="SSF55331">
    <property type="entry name" value="Tautomerase/MIF"/>
    <property type="match status" value="1"/>
</dbReference>
<dbReference type="InterPro" id="IPR001398">
    <property type="entry name" value="Macrophage_inhib_fac"/>
</dbReference>
<dbReference type="Gene3D" id="3.30.429.10">
    <property type="entry name" value="Macrophage Migration Inhibitory Factor"/>
    <property type="match status" value="1"/>
</dbReference>
<evidence type="ECO:0000256" key="1">
    <source>
        <dbReference type="ARBA" id="ARBA00005851"/>
    </source>
</evidence>
<dbReference type="AlphaFoldDB" id="A0A2A6CG61"/>
<gene>
    <name evidence="2" type="primary">WBGene00118804</name>
</gene>
<dbReference type="EnsemblMetazoa" id="PPA29250.1">
    <property type="protein sequence ID" value="PPA29250.1"/>
    <property type="gene ID" value="WBGene00118804"/>
</dbReference>
<accession>A0A8R1YKZ6</accession>
<comment type="similarity">
    <text evidence="1">Belongs to the MIF family.</text>
</comment>